<keyword evidence="1" id="KW-0472">Membrane</keyword>
<keyword evidence="1" id="KW-1133">Transmembrane helix</keyword>
<evidence type="ECO:0000313" key="3">
    <source>
        <dbReference type="Proteomes" id="UP000034739"/>
    </source>
</evidence>
<dbReference type="Proteomes" id="UP000034739">
    <property type="component" value="Unassembled WGS sequence"/>
</dbReference>
<sequence length="57" mass="5651">MKGKTDGDDGMTGFMVVMLLVVAAIVAGLVGIALDSPTVAPPPCRPQAGKLGAVVVD</sequence>
<evidence type="ECO:0000256" key="1">
    <source>
        <dbReference type="SAM" id="Phobius"/>
    </source>
</evidence>
<dbReference type="EMBL" id="LCOY01000070">
    <property type="protein sequence ID" value="KKU85735.1"/>
    <property type="molecule type" value="Genomic_DNA"/>
</dbReference>
<comment type="caution">
    <text evidence="2">The sequence shown here is derived from an EMBL/GenBank/DDBJ whole genome shotgun (WGS) entry which is preliminary data.</text>
</comment>
<accession>A0A0G1WU97</accession>
<reference evidence="2 3" key="1">
    <citation type="journal article" date="2015" name="Nature">
        <title>rRNA introns, odd ribosomes, and small enigmatic genomes across a large radiation of phyla.</title>
        <authorList>
            <person name="Brown C.T."/>
            <person name="Hug L.A."/>
            <person name="Thomas B.C."/>
            <person name="Sharon I."/>
            <person name="Castelle C.J."/>
            <person name="Singh A."/>
            <person name="Wilkins M.J."/>
            <person name="Williams K.H."/>
            <person name="Banfield J.F."/>
        </authorList>
    </citation>
    <scope>NUCLEOTIDE SEQUENCE [LARGE SCALE GENOMIC DNA]</scope>
</reference>
<organism evidence="2 3">
    <name type="scientific">Candidatus Gottesmanbacteria bacterium GW2011_GWA2_47_9</name>
    <dbReference type="NCBI Taxonomy" id="1618445"/>
    <lineage>
        <taxon>Bacteria</taxon>
        <taxon>Candidatus Gottesmaniibacteriota</taxon>
    </lineage>
</organism>
<name>A0A0G1WU97_9BACT</name>
<proteinExistence type="predicted"/>
<evidence type="ECO:0000313" key="2">
    <source>
        <dbReference type="EMBL" id="KKU85735.1"/>
    </source>
</evidence>
<protein>
    <submittedName>
        <fullName evidence="2">Uncharacterized protein</fullName>
    </submittedName>
</protein>
<feature type="transmembrane region" description="Helical" evidence="1">
    <location>
        <begin position="12"/>
        <end position="34"/>
    </location>
</feature>
<dbReference type="AlphaFoldDB" id="A0A0G1WU97"/>
<gene>
    <name evidence="2" type="ORF">UY16_C0070G0009</name>
</gene>
<keyword evidence="1" id="KW-0812">Transmembrane</keyword>